<dbReference type="Gene3D" id="3.40.50.170">
    <property type="entry name" value="Formyl transferase, N-terminal domain"/>
    <property type="match status" value="1"/>
</dbReference>
<evidence type="ECO:0000256" key="4">
    <source>
        <dbReference type="ARBA" id="ARBA00022679"/>
    </source>
</evidence>
<dbReference type="FunCoup" id="A0A2V0P9M5">
    <property type="interactions" value="908"/>
</dbReference>
<dbReference type="SUPFAM" id="SSF53328">
    <property type="entry name" value="Formyltransferase"/>
    <property type="match status" value="1"/>
</dbReference>
<dbReference type="HAMAP" id="MF_00182">
    <property type="entry name" value="Formyl_trans"/>
    <property type="match status" value="1"/>
</dbReference>
<evidence type="ECO:0000256" key="1">
    <source>
        <dbReference type="ARBA" id="ARBA00010699"/>
    </source>
</evidence>
<dbReference type="InParanoid" id="A0A2V0P9M5"/>
<dbReference type="InterPro" id="IPR041711">
    <property type="entry name" value="Met-tRNA-FMT_N"/>
</dbReference>
<dbReference type="CDD" id="cd08646">
    <property type="entry name" value="FMT_core_Met-tRNA-FMT_N"/>
    <property type="match status" value="1"/>
</dbReference>
<dbReference type="Gene3D" id="3.10.25.10">
    <property type="entry name" value="Formyl transferase, C-terminal domain"/>
    <property type="match status" value="1"/>
</dbReference>
<accession>A0A2V0P9M5</accession>
<dbReference type="OrthoDB" id="10268103at2759"/>
<evidence type="ECO:0000256" key="3">
    <source>
        <dbReference type="ARBA" id="ARBA00014185"/>
    </source>
</evidence>
<evidence type="ECO:0000313" key="9">
    <source>
        <dbReference type="Proteomes" id="UP000247498"/>
    </source>
</evidence>
<organism evidence="8 9">
    <name type="scientific">Raphidocelis subcapitata</name>
    <dbReference type="NCBI Taxonomy" id="307507"/>
    <lineage>
        <taxon>Eukaryota</taxon>
        <taxon>Viridiplantae</taxon>
        <taxon>Chlorophyta</taxon>
        <taxon>core chlorophytes</taxon>
        <taxon>Chlorophyceae</taxon>
        <taxon>CS clade</taxon>
        <taxon>Sphaeropleales</taxon>
        <taxon>Selenastraceae</taxon>
        <taxon>Raphidocelis</taxon>
    </lineage>
</organism>
<keyword evidence="5" id="KW-0648">Protein biosynthesis</keyword>
<dbReference type="AlphaFoldDB" id="A0A2V0P9M5"/>
<dbReference type="InterPro" id="IPR037022">
    <property type="entry name" value="Formyl_trans_C_sf"/>
</dbReference>
<dbReference type="EC" id="2.1.2.9" evidence="2"/>
<dbReference type="GO" id="GO:0004479">
    <property type="term" value="F:methionyl-tRNA formyltransferase activity"/>
    <property type="evidence" value="ECO:0007669"/>
    <property type="project" value="UniProtKB-EC"/>
</dbReference>
<dbReference type="InterPro" id="IPR044135">
    <property type="entry name" value="Met-tRNA-FMT_C"/>
</dbReference>
<dbReference type="PANTHER" id="PTHR11138:SF5">
    <property type="entry name" value="METHIONYL-TRNA FORMYLTRANSFERASE, MITOCHONDRIAL"/>
    <property type="match status" value="1"/>
</dbReference>
<comment type="caution">
    <text evidence="8">The sequence shown here is derived from an EMBL/GenBank/DDBJ whole genome shotgun (WGS) entry which is preliminary data.</text>
</comment>
<feature type="domain" description="Formyl transferase N-terminal" evidence="6">
    <location>
        <begin position="52"/>
        <end position="228"/>
    </location>
</feature>
<dbReference type="FunFam" id="3.40.50.170:FF:000010">
    <property type="entry name" value="Methionyl-tRNA formyltransferase"/>
    <property type="match status" value="1"/>
</dbReference>
<dbReference type="InterPro" id="IPR002376">
    <property type="entry name" value="Formyl_transf_N"/>
</dbReference>
<keyword evidence="4" id="KW-0808">Transferase</keyword>
<dbReference type="CDD" id="cd08704">
    <property type="entry name" value="Met_tRNA_FMT_C"/>
    <property type="match status" value="1"/>
</dbReference>
<evidence type="ECO:0000259" key="7">
    <source>
        <dbReference type="Pfam" id="PF02911"/>
    </source>
</evidence>
<dbReference type="InterPro" id="IPR011034">
    <property type="entry name" value="Formyl_transferase-like_C_sf"/>
</dbReference>
<sequence length="399" mass="40864">MALASRQLQRCLRGRPFAPARAAADAAARRAACAAAGPKQRLVFLGTPEVAATVLQELLSASRDAGSAFEVAAVVAQPGKPKGRGNKAVPVPSPVEQLAREAGVPDDRIWCPKSARDPAFLEALASLAPDLCVTAAYGNMLPAAFLSIPRRGTLNIHPSLLPRYRGAAPVQRALQDGAPETGVSVAFTVLACDAGPVLAQERVAPGPNEAAPELLDRLFRLGARLLLSRLGDVWSGAAEGAAAPQDEAAATHAPKLSKEEAAMDFEARSAQQLHDQVRAFAGWPGTFADFLIEPAGGGAGGGGGERLQLKILATRVAGADEAPADAAAAAAAARRVAWGPGRRMFVPCGGGGALEVLQLQQPAKKAMAARDFFNGLKGRQVFVAPAAAVAAAASAGASR</sequence>
<reference evidence="8 9" key="1">
    <citation type="journal article" date="2018" name="Sci. Rep.">
        <title>Raphidocelis subcapitata (=Pseudokirchneriella subcapitata) provides an insight into genome evolution and environmental adaptations in the Sphaeropleales.</title>
        <authorList>
            <person name="Suzuki S."/>
            <person name="Yamaguchi H."/>
            <person name="Nakajima N."/>
            <person name="Kawachi M."/>
        </authorList>
    </citation>
    <scope>NUCLEOTIDE SEQUENCE [LARGE SCALE GENOMIC DNA]</scope>
    <source>
        <strain evidence="8 9">NIES-35</strain>
    </source>
</reference>
<dbReference type="Pfam" id="PF00551">
    <property type="entry name" value="Formyl_trans_N"/>
    <property type="match status" value="1"/>
</dbReference>
<name>A0A2V0P9M5_9CHLO</name>
<comment type="similarity">
    <text evidence="1">Belongs to the Fmt family.</text>
</comment>
<evidence type="ECO:0000256" key="5">
    <source>
        <dbReference type="ARBA" id="ARBA00022917"/>
    </source>
</evidence>
<dbReference type="NCBIfam" id="TIGR00460">
    <property type="entry name" value="fmt"/>
    <property type="match status" value="1"/>
</dbReference>
<dbReference type="STRING" id="307507.A0A2V0P9M5"/>
<dbReference type="PANTHER" id="PTHR11138">
    <property type="entry name" value="METHIONYL-TRNA FORMYLTRANSFERASE"/>
    <property type="match status" value="1"/>
</dbReference>
<dbReference type="InterPro" id="IPR036477">
    <property type="entry name" value="Formyl_transf_N_sf"/>
</dbReference>
<dbReference type="Proteomes" id="UP000247498">
    <property type="component" value="Unassembled WGS sequence"/>
</dbReference>
<evidence type="ECO:0000256" key="2">
    <source>
        <dbReference type="ARBA" id="ARBA00012261"/>
    </source>
</evidence>
<evidence type="ECO:0000259" key="6">
    <source>
        <dbReference type="Pfam" id="PF00551"/>
    </source>
</evidence>
<protein>
    <recommendedName>
        <fullName evidence="3">Methionyl-tRNA formyltransferase, mitochondrial</fullName>
        <ecNumber evidence="2">2.1.2.9</ecNumber>
    </recommendedName>
</protein>
<dbReference type="SUPFAM" id="SSF50486">
    <property type="entry name" value="FMT C-terminal domain-like"/>
    <property type="match status" value="1"/>
</dbReference>
<keyword evidence="9" id="KW-1185">Reference proteome</keyword>
<dbReference type="InterPro" id="IPR005794">
    <property type="entry name" value="Fmt"/>
</dbReference>
<dbReference type="EMBL" id="BDRX01000082">
    <property type="protein sequence ID" value="GBF96554.1"/>
    <property type="molecule type" value="Genomic_DNA"/>
</dbReference>
<evidence type="ECO:0000313" key="8">
    <source>
        <dbReference type="EMBL" id="GBF96554.1"/>
    </source>
</evidence>
<gene>
    <name evidence="8" type="ORF">Rsub_09137</name>
</gene>
<proteinExistence type="inferred from homology"/>
<feature type="domain" description="Formyl transferase C-terminal" evidence="7">
    <location>
        <begin position="255"/>
        <end position="376"/>
    </location>
</feature>
<dbReference type="Pfam" id="PF02911">
    <property type="entry name" value="Formyl_trans_C"/>
    <property type="match status" value="1"/>
</dbReference>
<dbReference type="GO" id="GO:0005739">
    <property type="term" value="C:mitochondrion"/>
    <property type="evidence" value="ECO:0007669"/>
    <property type="project" value="TreeGrafter"/>
</dbReference>
<dbReference type="InterPro" id="IPR005793">
    <property type="entry name" value="Formyl_trans_C"/>
</dbReference>